<evidence type="ECO:0000313" key="6">
    <source>
        <dbReference type="Proteomes" id="UP000002011"/>
    </source>
</evidence>
<dbReference type="EMBL" id="CP001619">
    <property type="protein sequence ID" value="ACT96491.1"/>
    <property type="molecule type" value="Genomic_DNA"/>
</dbReference>
<evidence type="ECO:0000256" key="2">
    <source>
        <dbReference type="ARBA" id="ARBA00023125"/>
    </source>
</evidence>
<dbReference type="InterPro" id="IPR000524">
    <property type="entry name" value="Tscrpt_reg_HTH_GntR"/>
</dbReference>
<dbReference type="PANTHER" id="PTHR38445:SF9">
    <property type="entry name" value="HTH-TYPE TRANSCRIPTIONAL REPRESSOR YTRA"/>
    <property type="match status" value="1"/>
</dbReference>
<dbReference type="InterPro" id="IPR028082">
    <property type="entry name" value="Peripla_BP_I"/>
</dbReference>
<dbReference type="GO" id="GO:0003700">
    <property type="term" value="F:DNA-binding transcription factor activity"/>
    <property type="evidence" value="ECO:0007669"/>
    <property type="project" value="InterPro"/>
</dbReference>
<dbReference type="Pfam" id="PF00392">
    <property type="entry name" value="GntR"/>
    <property type="match status" value="1"/>
</dbReference>
<dbReference type="STRING" id="471854.Dfer_5298"/>
<dbReference type="Proteomes" id="UP000002011">
    <property type="component" value="Chromosome"/>
</dbReference>
<dbReference type="SUPFAM" id="SSF53822">
    <property type="entry name" value="Periplasmic binding protein-like I"/>
    <property type="match status" value="1"/>
</dbReference>
<keyword evidence="1" id="KW-0805">Transcription regulation</keyword>
<reference evidence="5 6" key="1">
    <citation type="journal article" date="2009" name="Stand. Genomic Sci.">
        <title>Complete genome sequence of Dyadobacter fermentans type strain (NS114).</title>
        <authorList>
            <person name="Lang E."/>
            <person name="Lapidus A."/>
            <person name="Chertkov O."/>
            <person name="Brettin T."/>
            <person name="Detter J.C."/>
            <person name="Han C."/>
            <person name="Copeland A."/>
            <person name="Glavina Del Rio T."/>
            <person name="Nolan M."/>
            <person name="Chen F."/>
            <person name="Lucas S."/>
            <person name="Tice H."/>
            <person name="Cheng J.F."/>
            <person name="Land M."/>
            <person name="Hauser L."/>
            <person name="Chang Y.J."/>
            <person name="Jeffries C.D."/>
            <person name="Kopitz M."/>
            <person name="Bruce D."/>
            <person name="Goodwin L."/>
            <person name="Pitluck S."/>
            <person name="Ovchinnikova G."/>
            <person name="Pati A."/>
            <person name="Ivanova N."/>
            <person name="Mavrommatis K."/>
            <person name="Chen A."/>
            <person name="Palaniappan K."/>
            <person name="Chain P."/>
            <person name="Bristow J."/>
            <person name="Eisen J.A."/>
            <person name="Markowitz V."/>
            <person name="Hugenholtz P."/>
            <person name="Goker M."/>
            <person name="Rohde M."/>
            <person name="Kyrpides N.C."/>
            <person name="Klenk H.P."/>
        </authorList>
    </citation>
    <scope>NUCLEOTIDE SEQUENCE [LARGE SCALE GENOMIC DNA]</scope>
    <source>
        <strain evidence="6">ATCC 700827 / DSM 18053 / CIP 107007 / KCTC 52180 / NS114</strain>
    </source>
</reference>
<dbReference type="eggNOG" id="COG1725">
    <property type="taxonomic scope" value="Bacteria"/>
</dbReference>
<dbReference type="RefSeq" id="WP_015814732.1">
    <property type="nucleotide sequence ID" value="NC_013037.1"/>
</dbReference>
<dbReference type="AlphaFoldDB" id="C6VTC7"/>
<dbReference type="SMART" id="SM00345">
    <property type="entry name" value="HTH_GNTR"/>
    <property type="match status" value="1"/>
</dbReference>
<dbReference type="InterPro" id="IPR036388">
    <property type="entry name" value="WH-like_DNA-bd_sf"/>
</dbReference>
<dbReference type="GO" id="GO:0003677">
    <property type="term" value="F:DNA binding"/>
    <property type="evidence" value="ECO:0007669"/>
    <property type="project" value="UniProtKB-KW"/>
</dbReference>
<accession>C6VTC7</accession>
<feature type="domain" description="HTH gntR-type" evidence="4">
    <location>
        <begin position="18"/>
        <end position="86"/>
    </location>
</feature>
<evidence type="ECO:0000256" key="3">
    <source>
        <dbReference type="ARBA" id="ARBA00023163"/>
    </source>
</evidence>
<dbReference type="Gene3D" id="3.40.50.2300">
    <property type="match status" value="2"/>
</dbReference>
<proteinExistence type="predicted"/>
<dbReference type="CDD" id="cd07377">
    <property type="entry name" value="WHTH_GntR"/>
    <property type="match status" value="1"/>
</dbReference>
<dbReference type="PROSITE" id="PS50949">
    <property type="entry name" value="HTH_GNTR"/>
    <property type="match status" value="1"/>
</dbReference>
<sequence>MRKINFENHFTVDRDSSEPVYQQLVEAVLYATKTGLMDRGDRLPSINELSRLYAVSRSTIEKSYNNLRDMGILASQHGKSYYINRLDPSPELKVLVLFNQLDAYNKEIYDAIGDSLGQRAEIDFQIYYNSAAHLKHLLRKKLAGCTHVVIIPHFLDDPVAGAQSIGRIPAQKLILLDADMPNLAENPGLVRENVTKDMPLALAELLPALRKYERISLVGGDDASCEPIRDAFSSFCEANNLTWRLIPGTEEAIPTAGEAFFVLSDEALMRLVGQINQSDLEPGRDVGMVAYRENDAKKTMLNGITTISPDFKAAGKAVADMVSTGHLQQIDNPFRVCVRASL</sequence>
<keyword evidence="6" id="KW-1185">Reference proteome</keyword>
<evidence type="ECO:0000313" key="5">
    <source>
        <dbReference type="EMBL" id="ACT96491.1"/>
    </source>
</evidence>
<dbReference type="OrthoDB" id="742238at2"/>
<gene>
    <name evidence="5" type="ordered locus">Dfer_5298</name>
</gene>
<evidence type="ECO:0000256" key="1">
    <source>
        <dbReference type="ARBA" id="ARBA00023015"/>
    </source>
</evidence>
<dbReference type="Gene3D" id="1.10.10.10">
    <property type="entry name" value="Winged helix-like DNA-binding domain superfamily/Winged helix DNA-binding domain"/>
    <property type="match status" value="1"/>
</dbReference>
<keyword evidence="2" id="KW-0238">DNA-binding</keyword>
<protein>
    <submittedName>
        <fullName evidence="5">Transcriptional regulator, GntR family</fullName>
    </submittedName>
</protein>
<evidence type="ECO:0000259" key="4">
    <source>
        <dbReference type="PROSITE" id="PS50949"/>
    </source>
</evidence>
<dbReference type="SUPFAM" id="SSF46785">
    <property type="entry name" value="Winged helix' DNA-binding domain"/>
    <property type="match status" value="1"/>
</dbReference>
<dbReference type="PANTHER" id="PTHR38445">
    <property type="entry name" value="HTH-TYPE TRANSCRIPTIONAL REPRESSOR YTRA"/>
    <property type="match status" value="1"/>
</dbReference>
<name>C6VTC7_DYAFD</name>
<dbReference type="KEGG" id="dfe:Dfer_5298"/>
<organism evidence="5 6">
    <name type="scientific">Dyadobacter fermentans (strain ATCC 700827 / DSM 18053 / CIP 107007 / KCTC 52180 / NS114)</name>
    <dbReference type="NCBI Taxonomy" id="471854"/>
    <lineage>
        <taxon>Bacteria</taxon>
        <taxon>Pseudomonadati</taxon>
        <taxon>Bacteroidota</taxon>
        <taxon>Cytophagia</taxon>
        <taxon>Cytophagales</taxon>
        <taxon>Spirosomataceae</taxon>
        <taxon>Dyadobacter</taxon>
    </lineage>
</organism>
<keyword evidence="3" id="KW-0804">Transcription</keyword>
<dbReference type="InterPro" id="IPR036390">
    <property type="entry name" value="WH_DNA-bd_sf"/>
</dbReference>
<dbReference type="HOGENOM" id="CLU_052647_0_0_10"/>